<protein>
    <submittedName>
        <fullName evidence="1">Uncharacterized protein</fullName>
    </submittedName>
</protein>
<gene>
    <name evidence="1" type="ORF">PLEPLA_LOCUS41270</name>
</gene>
<comment type="caution">
    <text evidence="1">The sequence shown here is derived from an EMBL/GenBank/DDBJ whole genome shotgun (WGS) entry which is preliminary data.</text>
</comment>
<sequence length="127" mass="14183">MWMQQGGSTPALPSVLGSGLAGCVRPDLHSDSSLCPFRGRLQEQTFAYCMHEVLVGFHLPEGALRGHIMHGRQLSLPPVCKHELVHAERRVGQKKEHEKMGGDGNHLGFSLKSMLPDYRHYFLPRAE</sequence>
<evidence type="ECO:0000313" key="2">
    <source>
        <dbReference type="Proteomes" id="UP001153269"/>
    </source>
</evidence>
<dbReference type="EMBL" id="CADEAL010004173">
    <property type="protein sequence ID" value="CAB1453516.1"/>
    <property type="molecule type" value="Genomic_DNA"/>
</dbReference>
<evidence type="ECO:0000313" key="1">
    <source>
        <dbReference type="EMBL" id="CAB1453516.1"/>
    </source>
</evidence>
<name>A0A9N7VJP2_PLEPL</name>
<reference evidence="1" key="1">
    <citation type="submission" date="2020-03" db="EMBL/GenBank/DDBJ databases">
        <authorList>
            <person name="Weist P."/>
        </authorList>
    </citation>
    <scope>NUCLEOTIDE SEQUENCE</scope>
</reference>
<accession>A0A9N7VJP2</accession>
<keyword evidence="2" id="KW-1185">Reference proteome</keyword>
<organism evidence="1 2">
    <name type="scientific">Pleuronectes platessa</name>
    <name type="common">European plaice</name>
    <dbReference type="NCBI Taxonomy" id="8262"/>
    <lineage>
        <taxon>Eukaryota</taxon>
        <taxon>Metazoa</taxon>
        <taxon>Chordata</taxon>
        <taxon>Craniata</taxon>
        <taxon>Vertebrata</taxon>
        <taxon>Euteleostomi</taxon>
        <taxon>Actinopterygii</taxon>
        <taxon>Neopterygii</taxon>
        <taxon>Teleostei</taxon>
        <taxon>Neoteleostei</taxon>
        <taxon>Acanthomorphata</taxon>
        <taxon>Carangaria</taxon>
        <taxon>Pleuronectiformes</taxon>
        <taxon>Pleuronectoidei</taxon>
        <taxon>Pleuronectidae</taxon>
        <taxon>Pleuronectes</taxon>
    </lineage>
</organism>
<dbReference type="AlphaFoldDB" id="A0A9N7VJP2"/>
<dbReference type="Proteomes" id="UP001153269">
    <property type="component" value="Unassembled WGS sequence"/>
</dbReference>
<proteinExistence type="predicted"/>